<evidence type="ECO:0000256" key="6">
    <source>
        <dbReference type="RuleBase" id="RU365077"/>
    </source>
</evidence>
<dbReference type="GO" id="GO:0051015">
    <property type="term" value="F:actin filament binding"/>
    <property type="evidence" value="ECO:0007669"/>
    <property type="project" value="TreeGrafter"/>
</dbReference>
<keyword evidence="3 6" id="KW-0117">Actin capping</keyword>
<dbReference type="Pfam" id="PF01267">
    <property type="entry name" value="F-actin_cap_A"/>
    <property type="match status" value="1"/>
</dbReference>
<evidence type="ECO:0000256" key="5">
    <source>
        <dbReference type="ARBA" id="ARBA00025389"/>
    </source>
</evidence>
<name>A0A642UJC6_9ASCO</name>
<evidence type="ECO:0000256" key="4">
    <source>
        <dbReference type="ARBA" id="ARBA00023203"/>
    </source>
</evidence>
<comment type="function">
    <text evidence="5 6">F-actin-capping proteins bind in a Ca(2+)-independent manner to the fast growing ends of actin filaments (barbed end) thereby blocking the exchange of subunits at these ends. Unlike other capping proteins (such as gelsolin and severin), these proteins do not sever actin filaments.</text>
</comment>
<dbReference type="AlphaFoldDB" id="A0A642UJC6"/>
<evidence type="ECO:0000313" key="8">
    <source>
        <dbReference type="Proteomes" id="UP000761534"/>
    </source>
</evidence>
<dbReference type="GO" id="GO:0051016">
    <property type="term" value="P:barbed-end actin filament capping"/>
    <property type="evidence" value="ECO:0007669"/>
    <property type="project" value="UniProtKB-UniRule"/>
</dbReference>
<dbReference type="PANTHER" id="PTHR10653:SF0">
    <property type="entry name" value="F-ACTIN-CAPPING PROTEIN SUBUNIT ALPHA"/>
    <property type="match status" value="1"/>
</dbReference>
<dbReference type="GO" id="GO:0030479">
    <property type="term" value="C:actin cortical patch"/>
    <property type="evidence" value="ECO:0007669"/>
    <property type="project" value="TreeGrafter"/>
</dbReference>
<evidence type="ECO:0000256" key="3">
    <source>
        <dbReference type="ARBA" id="ARBA00022467"/>
    </source>
</evidence>
<comment type="similarity">
    <text evidence="1 6">Belongs to the F-actin-capping protein alpha subunit family.</text>
</comment>
<sequence length="244" mass="27264">MAQSLAKFIRDAPPGETDILETRVDHCTRVSLPGSNTEKTVICKFNRLADSVFYHNDVIFEYDSRTNSTSASSSHEAPAAKPLVEELQATVARYVAQHYPSDSAFGVFAQQSADEVAVVLVDNKFSPNNYWNGRWLGQYVVNTASKTVSGRVALDIHYYEDGNVRLKTHKDVSESLSDTSASGIAQKLASIEEQYQTQVNKTFVNLNEGPFKSLRRQLPVTRSKMDWYQPLALNPMHGNNNNEN</sequence>
<dbReference type="OrthoDB" id="340550at2759"/>
<protein>
    <recommendedName>
        <fullName evidence="2 6">F-actin-capping protein subunit alpha</fullName>
    </recommendedName>
</protein>
<dbReference type="PANTHER" id="PTHR10653">
    <property type="entry name" value="F-ACTIN-CAPPING PROTEIN SUBUNIT ALPHA"/>
    <property type="match status" value="1"/>
</dbReference>
<proteinExistence type="inferred from homology"/>
<comment type="subunit">
    <text evidence="6">Heterodimer of an alpha and a beta subunit.</text>
</comment>
<evidence type="ECO:0000256" key="2">
    <source>
        <dbReference type="ARBA" id="ARBA00014038"/>
    </source>
</evidence>
<reference evidence="7" key="1">
    <citation type="journal article" date="2019" name="G3 (Bethesda)">
        <title>Genome Assemblies of Two Rare Opportunistic Yeast Pathogens: Diutina rugosa (syn. Candida rugosa) and Trichomonascus ciferrii (syn. Candida ciferrii).</title>
        <authorList>
            <person name="Mixao V."/>
            <person name="Saus E."/>
            <person name="Hansen A.P."/>
            <person name="Lass-Florl C."/>
            <person name="Gabaldon T."/>
        </authorList>
    </citation>
    <scope>NUCLEOTIDE SEQUENCE</scope>
    <source>
        <strain evidence="7">CBS 4856</strain>
    </source>
</reference>
<dbReference type="PRINTS" id="PR00191">
    <property type="entry name" value="FACTINCAPA"/>
</dbReference>
<organism evidence="7 8">
    <name type="scientific">Trichomonascus ciferrii</name>
    <dbReference type="NCBI Taxonomy" id="44093"/>
    <lineage>
        <taxon>Eukaryota</taxon>
        <taxon>Fungi</taxon>
        <taxon>Dikarya</taxon>
        <taxon>Ascomycota</taxon>
        <taxon>Saccharomycotina</taxon>
        <taxon>Dipodascomycetes</taxon>
        <taxon>Dipodascales</taxon>
        <taxon>Trichomonascaceae</taxon>
        <taxon>Trichomonascus</taxon>
        <taxon>Trichomonascus ciferrii complex</taxon>
    </lineage>
</organism>
<dbReference type="GO" id="GO:0008290">
    <property type="term" value="C:F-actin capping protein complex"/>
    <property type="evidence" value="ECO:0007669"/>
    <property type="project" value="UniProtKB-UniRule"/>
</dbReference>
<dbReference type="FunFam" id="3.90.1150.210:FF:000003">
    <property type="entry name" value="F-actin-capping protein subunit alpha"/>
    <property type="match status" value="1"/>
</dbReference>
<dbReference type="InterPro" id="IPR002189">
    <property type="entry name" value="CapZ_alpha"/>
</dbReference>
<dbReference type="Gene3D" id="3.90.1150.210">
    <property type="entry name" value="F-actin capping protein, beta subunit"/>
    <property type="match status" value="1"/>
</dbReference>
<gene>
    <name evidence="7" type="ORF">TRICI_006258</name>
</gene>
<dbReference type="InterPro" id="IPR042276">
    <property type="entry name" value="CapZ_alpha/beta_2"/>
</dbReference>
<dbReference type="Proteomes" id="UP000761534">
    <property type="component" value="Unassembled WGS sequence"/>
</dbReference>
<evidence type="ECO:0000313" key="7">
    <source>
        <dbReference type="EMBL" id="KAA8900037.1"/>
    </source>
</evidence>
<comment type="caution">
    <text evidence="7">The sequence shown here is derived from an EMBL/GenBank/DDBJ whole genome shotgun (WGS) entry which is preliminary data.</text>
</comment>
<dbReference type="InterPro" id="IPR037282">
    <property type="entry name" value="CapZ_alpha/beta"/>
</dbReference>
<dbReference type="InterPro" id="IPR017865">
    <property type="entry name" value="F-actin_cap_asu_CS"/>
</dbReference>
<keyword evidence="8" id="KW-1185">Reference proteome</keyword>
<dbReference type="SUPFAM" id="SSF90096">
    <property type="entry name" value="Subunits of heterodimeric actin filament capping protein Capz"/>
    <property type="match status" value="1"/>
</dbReference>
<dbReference type="EMBL" id="SWFS01000510">
    <property type="protein sequence ID" value="KAA8900037.1"/>
    <property type="molecule type" value="Genomic_DNA"/>
</dbReference>
<keyword evidence="4 6" id="KW-0009">Actin-binding</keyword>
<accession>A0A642UJC6</accession>
<dbReference type="PROSITE" id="PS00749">
    <property type="entry name" value="F_ACTIN_CAPPING_A_2"/>
    <property type="match status" value="1"/>
</dbReference>
<evidence type="ECO:0000256" key="1">
    <source>
        <dbReference type="ARBA" id="ARBA00010479"/>
    </source>
</evidence>
<dbReference type="GO" id="GO:0030036">
    <property type="term" value="P:actin cytoskeleton organization"/>
    <property type="evidence" value="ECO:0007669"/>
    <property type="project" value="TreeGrafter"/>
</dbReference>
<dbReference type="VEuPathDB" id="FungiDB:TRICI_006258"/>